<evidence type="ECO:0000256" key="1">
    <source>
        <dbReference type="SAM" id="MobiDB-lite"/>
    </source>
</evidence>
<feature type="region of interest" description="Disordered" evidence="1">
    <location>
        <begin position="425"/>
        <end position="450"/>
    </location>
</feature>
<evidence type="ECO:0000256" key="3">
    <source>
        <dbReference type="SAM" id="SignalP"/>
    </source>
</evidence>
<dbReference type="EMBL" id="KV784359">
    <property type="protein sequence ID" value="OEU15348.1"/>
    <property type="molecule type" value="Genomic_DNA"/>
</dbReference>
<keyword evidence="5" id="KW-1185">Reference proteome</keyword>
<dbReference type="InParanoid" id="A0A1E7FB07"/>
<keyword evidence="2" id="KW-0472">Membrane</keyword>
<sequence length="450" mass="49769">MKYMQFLIFLCSTFISDTLAGQKTSAVSVNELGSFWTDSVDVLDALDEYEKLWIEPHGCVWSECAINDADDAVMGDYRDGDSQWYQYRTQNFCANAAFSLYGQKRGDKGLFSLFSCSQRHFINSFFTYGGADSLLKAIGETPIVYYDDGDQDDNNDDGSGGTSANAACVEIDYEGGDTDTENDEDDEDDEDNDNEGSQDNNDEYTGTLGCAADGSYVIAAFQSSSCDGNFFSGTIDDSFTEYNEQHSSIGCHEIYKYGNEASVESVIALLENSWSCDIQLYPNGCPDPFGQKEKFDYALRTVAHGGNPTRAYQNMMITNPLHIATWVVLALTAITFIIVYLKKNKKRTLSKGGNNFTGYYRVLKEDIINGWEGFVGYLKGNVVTCRKNHEEERLAVVLLQGRKRNLEAAARAAKAVKAVKAAKQVSSKQYPAAEREKDAGSEEEDIATGI</sequence>
<keyword evidence="2" id="KW-1133">Transmembrane helix</keyword>
<dbReference type="OrthoDB" id="44024at2759"/>
<proteinExistence type="predicted"/>
<feature type="signal peptide" evidence="3">
    <location>
        <begin position="1"/>
        <end position="20"/>
    </location>
</feature>
<organism evidence="4 5">
    <name type="scientific">Fragilariopsis cylindrus CCMP1102</name>
    <dbReference type="NCBI Taxonomy" id="635003"/>
    <lineage>
        <taxon>Eukaryota</taxon>
        <taxon>Sar</taxon>
        <taxon>Stramenopiles</taxon>
        <taxon>Ochrophyta</taxon>
        <taxon>Bacillariophyta</taxon>
        <taxon>Bacillariophyceae</taxon>
        <taxon>Bacillariophycidae</taxon>
        <taxon>Bacillariales</taxon>
        <taxon>Bacillariaceae</taxon>
        <taxon>Fragilariopsis</taxon>
    </lineage>
</organism>
<protein>
    <submittedName>
        <fullName evidence="4">Uncharacterized protein</fullName>
    </submittedName>
</protein>
<evidence type="ECO:0000256" key="2">
    <source>
        <dbReference type="SAM" id="Phobius"/>
    </source>
</evidence>
<evidence type="ECO:0000313" key="5">
    <source>
        <dbReference type="Proteomes" id="UP000095751"/>
    </source>
</evidence>
<dbReference type="Proteomes" id="UP000095751">
    <property type="component" value="Unassembled WGS sequence"/>
</dbReference>
<feature type="chain" id="PRO_5009192893" evidence="3">
    <location>
        <begin position="21"/>
        <end position="450"/>
    </location>
</feature>
<feature type="transmembrane region" description="Helical" evidence="2">
    <location>
        <begin position="323"/>
        <end position="341"/>
    </location>
</feature>
<dbReference type="KEGG" id="fcy:FRACYDRAFT_240033"/>
<reference evidence="4 5" key="1">
    <citation type="submission" date="2016-09" db="EMBL/GenBank/DDBJ databases">
        <title>Extensive genetic diversity and differential bi-allelic expression allows diatom success in the polar Southern Ocean.</title>
        <authorList>
            <consortium name="DOE Joint Genome Institute"/>
            <person name="Mock T."/>
            <person name="Otillar R.P."/>
            <person name="Strauss J."/>
            <person name="Dupont C."/>
            <person name="Frickenhaus S."/>
            <person name="Maumus F."/>
            <person name="Mcmullan M."/>
            <person name="Sanges R."/>
            <person name="Schmutz J."/>
            <person name="Toseland A."/>
            <person name="Valas R."/>
            <person name="Veluchamy A."/>
            <person name="Ward B.J."/>
            <person name="Allen A."/>
            <person name="Barry K."/>
            <person name="Falciatore A."/>
            <person name="Ferrante M."/>
            <person name="Fortunato A.E."/>
            <person name="Gloeckner G."/>
            <person name="Gruber A."/>
            <person name="Hipkin R."/>
            <person name="Janech M."/>
            <person name="Kroth P."/>
            <person name="Leese F."/>
            <person name="Lindquist E."/>
            <person name="Lyon B.R."/>
            <person name="Martin J."/>
            <person name="Mayer C."/>
            <person name="Parker M."/>
            <person name="Quesneville H."/>
            <person name="Raymond J."/>
            <person name="Uhlig C."/>
            <person name="Valentin K.U."/>
            <person name="Worden A.Z."/>
            <person name="Armbrust E.V."/>
            <person name="Bowler C."/>
            <person name="Green B."/>
            <person name="Moulton V."/>
            <person name="Van Oosterhout C."/>
            <person name="Grigoriev I."/>
        </authorList>
    </citation>
    <scope>NUCLEOTIDE SEQUENCE [LARGE SCALE GENOMIC DNA]</scope>
    <source>
        <strain evidence="4 5">CCMP1102</strain>
    </source>
</reference>
<accession>A0A1E7FB07</accession>
<dbReference type="AlphaFoldDB" id="A0A1E7FB07"/>
<name>A0A1E7FB07_9STRA</name>
<feature type="compositionally biased region" description="Acidic residues" evidence="1">
    <location>
        <begin position="441"/>
        <end position="450"/>
    </location>
</feature>
<keyword evidence="2" id="KW-0812">Transmembrane</keyword>
<keyword evidence="3" id="KW-0732">Signal</keyword>
<gene>
    <name evidence="4" type="ORF">FRACYDRAFT_240033</name>
</gene>
<evidence type="ECO:0000313" key="4">
    <source>
        <dbReference type="EMBL" id="OEU15348.1"/>
    </source>
</evidence>
<feature type="compositionally biased region" description="Acidic residues" evidence="1">
    <location>
        <begin position="174"/>
        <end position="202"/>
    </location>
</feature>
<feature type="region of interest" description="Disordered" evidence="1">
    <location>
        <begin position="174"/>
        <end position="205"/>
    </location>
</feature>